<dbReference type="PRINTS" id="PR00625">
    <property type="entry name" value="JDOMAIN"/>
</dbReference>
<dbReference type="InterPro" id="IPR053232">
    <property type="entry name" value="DnaJ_C/III_chloroplastic"/>
</dbReference>
<feature type="region of interest" description="Disordered" evidence="1">
    <location>
        <begin position="154"/>
        <end position="174"/>
    </location>
</feature>
<name>A0A811NC47_9POAL</name>
<keyword evidence="4" id="KW-1185">Reference proteome</keyword>
<dbReference type="PANTHER" id="PTHR45090:SF3">
    <property type="entry name" value="OS09G0368800 PROTEIN"/>
    <property type="match status" value="1"/>
</dbReference>
<protein>
    <recommendedName>
        <fullName evidence="2">J domain-containing protein</fullName>
    </recommendedName>
</protein>
<dbReference type="InterPro" id="IPR036869">
    <property type="entry name" value="J_dom_sf"/>
</dbReference>
<dbReference type="PANTHER" id="PTHR45090">
    <property type="entry name" value="CHAPERONE PROTEIN DNAJ 20 CHLOROPLASTIC"/>
    <property type="match status" value="1"/>
</dbReference>
<dbReference type="Proteomes" id="UP000604825">
    <property type="component" value="Unassembled WGS sequence"/>
</dbReference>
<dbReference type="CDD" id="cd06257">
    <property type="entry name" value="DnaJ"/>
    <property type="match status" value="1"/>
</dbReference>
<dbReference type="GO" id="GO:0009507">
    <property type="term" value="C:chloroplast"/>
    <property type="evidence" value="ECO:0007669"/>
    <property type="project" value="TreeGrafter"/>
</dbReference>
<dbReference type="GO" id="GO:0005783">
    <property type="term" value="C:endoplasmic reticulum"/>
    <property type="evidence" value="ECO:0007669"/>
    <property type="project" value="UniProtKB-ARBA"/>
</dbReference>
<accession>A0A811NC47</accession>
<dbReference type="SMART" id="SM00271">
    <property type="entry name" value="DnaJ"/>
    <property type="match status" value="1"/>
</dbReference>
<dbReference type="FunFam" id="1.10.287.110:FF:000098">
    <property type="entry name" value="Chaperone protein dnaJ 20, chloroplastic"/>
    <property type="match status" value="1"/>
</dbReference>
<dbReference type="OrthoDB" id="10250354at2759"/>
<dbReference type="InterPro" id="IPR001623">
    <property type="entry name" value="DnaJ_domain"/>
</dbReference>
<dbReference type="EMBL" id="CAJGYO010000003">
    <property type="protein sequence ID" value="CAD6219573.1"/>
    <property type="molecule type" value="Genomic_DNA"/>
</dbReference>
<evidence type="ECO:0000313" key="3">
    <source>
        <dbReference type="EMBL" id="CAD6219573.1"/>
    </source>
</evidence>
<reference evidence="3" key="1">
    <citation type="submission" date="2020-10" db="EMBL/GenBank/DDBJ databases">
        <authorList>
            <person name="Han B."/>
            <person name="Lu T."/>
            <person name="Zhao Q."/>
            <person name="Huang X."/>
            <person name="Zhao Y."/>
        </authorList>
    </citation>
    <scope>NUCLEOTIDE SEQUENCE</scope>
</reference>
<dbReference type="PROSITE" id="PS50076">
    <property type="entry name" value="DNAJ_2"/>
    <property type="match status" value="1"/>
</dbReference>
<dbReference type="Pfam" id="PF00226">
    <property type="entry name" value="DnaJ"/>
    <property type="match status" value="1"/>
</dbReference>
<dbReference type="AlphaFoldDB" id="A0A811NC47"/>
<dbReference type="SUPFAM" id="SSF46565">
    <property type="entry name" value="Chaperone J-domain"/>
    <property type="match status" value="1"/>
</dbReference>
<sequence length="174" mass="19242">MATSTSTTIPMPTRTAGTGRITRAAVFCRRISHCTVKAVATSPRANHFCSEGSKKDYYKVLSLEHSAAVGAEEIKRAYWRLALRYHPDVCPPSRRAESTELFLELRRAYETLSDPAQRLRYDAELRASGEDDPAGAAFARDVWEAQLCALRVRSEQRQSARSGAVRPGGRGARA</sequence>
<dbReference type="Gene3D" id="1.10.287.110">
    <property type="entry name" value="DnaJ domain"/>
    <property type="match status" value="1"/>
</dbReference>
<organism evidence="3 4">
    <name type="scientific">Miscanthus lutarioriparius</name>
    <dbReference type="NCBI Taxonomy" id="422564"/>
    <lineage>
        <taxon>Eukaryota</taxon>
        <taxon>Viridiplantae</taxon>
        <taxon>Streptophyta</taxon>
        <taxon>Embryophyta</taxon>
        <taxon>Tracheophyta</taxon>
        <taxon>Spermatophyta</taxon>
        <taxon>Magnoliopsida</taxon>
        <taxon>Liliopsida</taxon>
        <taxon>Poales</taxon>
        <taxon>Poaceae</taxon>
        <taxon>PACMAD clade</taxon>
        <taxon>Panicoideae</taxon>
        <taxon>Andropogonodae</taxon>
        <taxon>Andropogoneae</taxon>
        <taxon>Saccharinae</taxon>
        <taxon>Miscanthus</taxon>
    </lineage>
</organism>
<evidence type="ECO:0000313" key="4">
    <source>
        <dbReference type="Proteomes" id="UP000604825"/>
    </source>
</evidence>
<evidence type="ECO:0000259" key="2">
    <source>
        <dbReference type="PROSITE" id="PS50076"/>
    </source>
</evidence>
<gene>
    <name evidence="3" type="ORF">NCGR_LOCUS13211</name>
</gene>
<comment type="caution">
    <text evidence="3">The sequence shown here is derived from an EMBL/GenBank/DDBJ whole genome shotgun (WGS) entry which is preliminary data.</text>
</comment>
<proteinExistence type="predicted"/>
<evidence type="ECO:0000256" key="1">
    <source>
        <dbReference type="SAM" id="MobiDB-lite"/>
    </source>
</evidence>
<feature type="domain" description="J" evidence="2">
    <location>
        <begin position="56"/>
        <end position="125"/>
    </location>
</feature>